<dbReference type="GO" id="GO:0051782">
    <property type="term" value="P:negative regulation of cell division"/>
    <property type="evidence" value="ECO:0007669"/>
    <property type="project" value="TreeGrafter"/>
</dbReference>
<dbReference type="PANTHER" id="PTHR43384">
    <property type="entry name" value="SEPTUM SITE-DETERMINING PROTEIN MIND HOMOLOG, CHLOROPLASTIC-RELATED"/>
    <property type="match status" value="1"/>
</dbReference>
<keyword evidence="4" id="KW-1185">Reference proteome</keyword>
<dbReference type="AlphaFoldDB" id="A0A4R5W798"/>
<dbReference type="SUPFAM" id="SSF52540">
    <property type="entry name" value="P-loop containing nucleoside triphosphate hydrolases"/>
    <property type="match status" value="1"/>
</dbReference>
<keyword evidence="3" id="KW-0969">Cilium</keyword>
<keyword evidence="2" id="KW-0067">ATP-binding</keyword>
<protein>
    <submittedName>
        <fullName evidence="3">Antiactivator of flagellar biosynthesis FleN protein</fullName>
    </submittedName>
</protein>
<dbReference type="GO" id="GO:0016887">
    <property type="term" value="F:ATP hydrolysis activity"/>
    <property type="evidence" value="ECO:0007669"/>
    <property type="project" value="TreeGrafter"/>
</dbReference>
<dbReference type="GO" id="GO:0005524">
    <property type="term" value="F:ATP binding"/>
    <property type="evidence" value="ECO:0007669"/>
    <property type="project" value="UniProtKB-KW"/>
</dbReference>
<dbReference type="Gene3D" id="3.40.50.300">
    <property type="entry name" value="P-loop containing nucleotide triphosphate hydrolases"/>
    <property type="match status" value="1"/>
</dbReference>
<dbReference type="PANTHER" id="PTHR43384:SF6">
    <property type="entry name" value="SEPTUM SITE-DETERMINING PROTEIN MIND HOMOLOG, CHLOROPLASTIC"/>
    <property type="match status" value="1"/>
</dbReference>
<dbReference type="RefSeq" id="WP_133324841.1">
    <property type="nucleotide sequence ID" value="NZ_SMYL01000001.1"/>
</dbReference>
<evidence type="ECO:0000256" key="2">
    <source>
        <dbReference type="ARBA" id="ARBA00022840"/>
    </source>
</evidence>
<evidence type="ECO:0000313" key="3">
    <source>
        <dbReference type="EMBL" id="TDK68304.1"/>
    </source>
</evidence>
<evidence type="ECO:0000256" key="1">
    <source>
        <dbReference type="ARBA" id="ARBA00022741"/>
    </source>
</evidence>
<organism evidence="3 4">
    <name type="scientific">Sapientia aquatica</name>
    <dbReference type="NCBI Taxonomy" id="1549640"/>
    <lineage>
        <taxon>Bacteria</taxon>
        <taxon>Pseudomonadati</taxon>
        <taxon>Pseudomonadota</taxon>
        <taxon>Betaproteobacteria</taxon>
        <taxon>Burkholderiales</taxon>
        <taxon>Oxalobacteraceae</taxon>
        <taxon>Sapientia</taxon>
    </lineage>
</organism>
<keyword evidence="1" id="KW-0547">Nucleotide-binding</keyword>
<dbReference type="OrthoDB" id="5296586at2"/>
<dbReference type="EMBL" id="SMYL01000001">
    <property type="protein sequence ID" value="TDK68304.1"/>
    <property type="molecule type" value="Genomic_DNA"/>
</dbReference>
<proteinExistence type="predicted"/>
<sequence>MTVIYARCPLVNFDQAEGLRRMLFNAKPRFVTFLSALSNEERNATLVNLSAGLGALGHDVVLMDARVNGTSCAKWLEVPIKTTLLDIARQKRSIKEATIPTSQGFKLASFCRSQQLTEYFPATELVLTKLDKIIVSLGNSVDIVLVDGELNDNNKLASDVLEDGQVVIQVTNHPDSIKAAYGLIKRAHSHCGRRDYGVLVCGVTELEAHRVFEALAHVAGSFLSVSLNLMGYIPDDDYLRRASRSGRSVIDVFPRAGASVAFSRLAQQMSGFNEFATSHM</sequence>
<name>A0A4R5W798_9BURK</name>
<dbReference type="GO" id="GO:0005829">
    <property type="term" value="C:cytosol"/>
    <property type="evidence" value="ECO:0007669"/>
    <property type="project" value="TreeGrafter"/>
</dbReference>
<keyword evidence="3" id="KW-0282">Flagellum</keyword>
<keyword evidence="3" id="KW-0966">Cell projection</keyword>
<evidence type="ECO:0000313" key="4">
    <source>
        <dbReference type="Proteomes" id="UP000294829"/>
    </source>
</evidence>
<gene>
    <name evidence="3" type="ORF">E2I14_01825</name>
</gene>
<dbReference type="InterPro" id="IPR050625">
    <property type="entry name" value="ParA/MinD_ATPase"/>
</dbReference>
<comment type="caution">
    <text evidence="3">The sequence shown here is derived from an EMBL/GenBank/DDBJ whole genome shotgun (WGS) entry which is preliminary data.</text>
</comment>
<dbReference type="InterPro" id="IPR027417">
    <property type="entry name" value="P-loop_NTPase"/>
</dbReference>
<dbReference type="Proteomes" id="UP000294829">
    <property type="component" value="Unassembled WGS sequence"/>
</dbReference>
<accession>A0A4R5W798</accession>
<reference evidence="3 4" key="1">
    <citation type="submission" date="2019-03" db="EMBL/GenBank/DDBJ databases">
        <title>Sapientia aquatica gen. nov., sp. nov., isolated from a crater lake.</title>
        <authorList>
            <person name="Felfoldi T."/>
            <person name="Szabo A."/>
            <person name="Toth E."/>
            <person name="Schumann P."/>
            <person name="Keki Z."/>
            <person name="Marialigeti K."/>
            <person name="Mathe I."/>
        </authorList>
    </citation>
    <scope>NUCLEOTIDE SEQUENCE [LARGE SCALE GENOMIC DNA]</scope>
    <source>
        <strain evidence="3 4">SA-152</strain>
    </source>
</reference>
<dbReference type="GO" id="GO:0009898">
    <property type="term" value="C:cytoplasmic side of plasma membrane"/>
    <property type="evidence" value="ECO:0007669"/>
    <property type="project" value="TreeGrafter"/>
</dbReference>